<name>A0A9P7G5J7_9AGAR</name>
<feature type="region of interest" description="Disordered" evidence="1">
    <location>
        <begin position="51"/>
        <end position="85"/>
    </location>
</feature>
<reference evidence="2" key="1">
    <citation type="submission" date="2020-07" db="EMBL/GenBank/DDBJ databases">
        <authorList>
            <person name="Nieuwenhuis M."/>
            <person name="Van De Peppel L.J.J."/>
        </authorList>
    </citation>
    <scope>NUCLEOTIDE SEQUENCE</scope>
    <source>
        <strain evidence="2">AP01</strain>
        <tissue evidence="2">Mycelium</tissue>
    </source>
</reference>
<proteinExistence type="predicted"/>
<feature type="region of interest" description="Disordered" evidence="1">
    <location>
        <begin position="116"/>
        <end position="219"/>
    </location>
</feature>
<reference evidence="2" key="2">
    <citation type="submission" date="2021-10" db="EMBL/GenBank/DDBJ databases">
        <title>Phylogenomics reveals ancestral predisposition of the termite-cultivated fungus Termitomyces towards a domesticated lifestyle.</title>
        <authorList>
            <person name="Auxier B."/>
            <person name="Grum-Grzhimaylo A."/>
            <person name="Cardenas M.E."/>
            <person name="Lodge J.D."/>
            <person name="Laessoe T."/>
            <person name="Pedersen O."/>
            <person name="Smith M.E."/>
            <person name="Kuyper T.W."/>
            <person name="Franco-Molano E.A."/>
            <person name="Baroni T.J."/>
            <person name="Aanen D.K."/>
        </authorList>
    </citation>
    <scope>NUCLEOTIDE SEQUENCE</scope>
    <source>
        <strain evidence="2">AP01</strain>
        <tissue evidence="2">Mycelium</tissue>
    </source>
</reference>
<organism evidence="2 3">
    <name type="scientific">Asterophora parasitica</name>
    <dbReference type="NCBI Taxonomy" id="117018"/>
    <lineage>
        <taxon>Eukaryota</taxon>
        <taxon>Fungi</taxon>
        <taxon>Dikarya</taxon>
        <taxon>Basidiomycota</taxon>
        <taxon>Agaricomycotina</taxon>
        <taxon>Agaricomycetes</taxon>
        <taxon>Agaricomycetidae</taxon>
        <taxon>Agaricales</taxon>
        <taxon>Tricholomatineae</taxon>
        <taxon>Lyophyllaceae</taxon>
        <taxon>Asterophora</taxon>
    </lineage>
</organism>
<dbReference type="EMBL" id="JABCKV010000454">
    <property type="protein sequence ID" value="KAG5640902.1"/>
    <property type="molecule type" value="Genomic_DNA"/>
</dbReference>
<feature type="region of interest" description="Disordered" evidence="1">
    <location>
        <begin position="1"/>
        <end position="35"/>
    </location>
</feature>
<accession>A0A9P7G5J7</accession>
<evidence type="ECO:0000256" key="1">
    <source>
        <dbReference type="SAM" id="MobiDB-lite"/>
    </source>
</evidence>
<dbReference type="AlphaFoldDB" id="A0A9P7G5J7"/>
<keyword evidence="3" id="KW-1185">Reference proteome</keyword>
<comment type="caution">
    <text evidence="2">The sequence shown here is derived from an EMBL/GenBank/DDBJ whole genome shotgun (WGS) entry which is preliminary data.</text>
</comment>
<dbReference type="PANTHER" id="PTHR40644:SF1">
    <property type="entry name" value="UPF0653 PROTEIN C607.02C"/>
    <property type="match status" value="1"/>
</dbReference>
<dbReference type="OrthoDB" id="5876637at2759"/>
<evidence type="ECO:0000313" key="2">
    <source>
        <dbReference type="EMBL" id="KAG5640902.1"/>
    </source>
</evidence>
<feature type="compositionally biased region" description="Basic and acidic residues" evidence="1">
    <location>
        <begin position="9"/>
        <end position="24"/>
    </location>
</feature>
<protein>
    <submittedName>
        <fullName evidence="2">Uncharacterized protein</fullName>
    </submittedName>
</protein>
<dbReference type="PANTHER" id="PTHR40644">
    <property type="entry name" value="UPF0653 PROTEIN C607.02C"/>
    <property type="match status" value="1"/>
</dbReference>
<gene>
    <name evidence="2" type="ORF">DXG03_006687</name>
</gene>
<dbReference type="Proteomes" id="UP000775547">
    <property type="component" value="Unassembled WGS sequence"/>
</dbReference>
<sequence>MPHKKAKRSVREAERKTKGEDLAPSKDSLSNEPIPKALSRVLNAAKVREEWRDKKRKLEDGGGIQGEKRRRLDDGAKGKRKEAQVTAKLTIKPGESIQHFNRRVEDDMRPLVKAAVHSSNAVVRGAAKAEKEAKAAKKVKGKPVKEDDDDEATSTRARPPPPAAIADKHADKAKEFQKHSSSAPRRLNDIAQAPPEFKKLPRGAVAAASDGFGGKRDGVLSMAQKQMMEKERENAIARYREMKARQRKLGEKSDERDRDGEDED</sequence>
<feature type="region of interest" description="Disordered" evidence="1">
    <location>
        <begin position="239"/>
        <end position="264"/>
    </location>
</feature>
<feature type="compositionally biased region" description="Basic and acidic residues" evidence="1">
    <location>
        <begin position="166"/>
        <end position="178"/>
    </location>
</feature>
<feature type="compositionally biased region" description="Basic and acidic residues" evidence="1">
    <location>
        <begin position="51"/>
        <end position="83"/>
    </location>
</feature>
<evidence type="ECO:0000313" key="3">
    <source>
        <dbReference type="Proteomes" id="UP000775547"/>
    </source>
</evidence>